<keyword evidence="9" id="KW-0234">DNA repair</keyword>
<dbReference type="InterPro" id="IPR038726">
    <property type="entry name" value="PDDEXK_AddAB-type"/>
</dbReference>
<evidence type="ECO:0000259" key="17">
    <source>
        <dbReference type="PROSITE" id="PS51217"/>
    </source>
</evidence>
<dbReference type="InterPro" id="IPR011604">
    <property type="entry name" value="PDDEXK-like_dom_sf"/>
</dbReference>
<keyword evidence="6" id="KW-0269">Exonuclease</keyword>
<keyword evidence="8" id="KW-0238">DNA-binding</keyword>
<name>N0BDL8_9HYPH</name>
<keyword evidence="1" id="KW-0540">Nuclease</keyword>
<evidence type="ECO:0000256" key="2">
    <source>
        <dbReference type="ARBA" id="ARBA00022741"/>
    </source>
</evidence>
<keyword evidence="3" id="KW-0227">DNA damage</keyword>
<comment type="catalytic activity">
    <reaction evidence="14">
        <text>ATP + H2O = ADP + phosphate + H(+)</text>
        <dbReference type="Rhea" id="RHEA:13065"/>
        <dbReference type="ChEBI" id="CHEBI:15377"/>
        <dbReference type="ChEBI" id="CHEBI:15378"/>
        <dbReference type="ChEBI" id="CHEBI:30616"/>
        <dbReference type="ChEBI" id="CHEBI:43474"/>
        <dbReference type="ChEBI" id="CHEBI:456216"/>
        <dbReference type="EC" id="5.6.2.4"/>
    </reaction>
</comment>
<dbReference type="KEGG" id="hdt:HYPDE_34523"/>
<feature type="domain" description="UvrD-like helicase ATP-binding" evidence="16">
    <location>
        <begin position="25"/>
        <end position="515"/>
    </location>
</feature>
<dbReference type="SUPFAM" id="SSF52980">
    <property type="entry name" value="Restriction endonuclease-like"/>
    <property type="match status" value="1"/>
</dbReference>
<evidence type="ECO:0000256" key="12">
    <source>
        <dbReference type="ARBA" id="ARBA00034808"/>
    </source>
</evidence>
<dbReference type="InterPro" id="IPR014151">
    <property type="entry name" value="DNA_helicase_AddA"/>
</dbReference>
<dbReference type="GO" id="GO:0005829">
    <property type="term" value="C:cytosol"/>
    <property type="evidence" value="ECO:0007669"/>
    <property type="project" value="TreeGrafter"/>
</dbReference>
<dbReference type="EMBL" id="CP005587">
    <property type="protein sequence ID" value="AGK58576.1"/>
    <property type="molecule type" value="Genomic_DNA"/>
</dbReference>
<evidence type="ECO:0000256" key="9">
    <source>
        <dbReference type="ARBA" id="ARBA00023204"/>
    </source>
</evidence>
<keyword evidence="4 15" id="KW-0378">Hydrolase</keyword>
<evidence type="ECO:0000256" key="10">
    <source>
        <dbReference type="ARBA" id="ARBA00023235"/>
    </source>
</evidence>
<reference evidence="18 19" key="1">
    <citation type="journal article" date="2013" name="Genome Announc.">
        <title>Genome sequences for three denitrifying bacterial strains isolated from a uranium- and nitrate-contaminated subsurface environment.</title>
        <authorList>
            <person name="Venkatramanan R."/>
            <person name="Prakash O."/>
            <person name="Woyke T."/>
            <person name="Chain P."/>
            <person name="Goodwin L.A."/>
            <person name="Watson D."/>
            <person name="Brooks S."/>
            <person name="Kostka J.E."/>
            <person name="Green S.J."/>
        </authorList>
    </citation>
    <scope>NUCLEOTIDE SEQUENCE [LARGE SCALE GENOMIC DNA]</scope>
    <source>
        <strain evidence="18 19">1NES1</strain>
    </source>
</reference>
<dbReference type="Pfam" id="PF13361">
    <property type="entry name" value="UvrD_C"/>
    <property type="match status" value="1"/>
</dbReference>
<dbReference type="NCBIfam" id="TIGR02784">
    <property type="entry name" value="addA_alphas"/>
    <property type="match status" value="1"/>
</dbReference>
<evidence type="ECO:0000256" key="3">
    <source>
        <dbReference type="ARBA" id="ARBA00022763"/>
    </source>
</evidence>
<dbReference type="InterPro" id="IPR014017">
    <property type="entry name" value="DNA_helicase_UvrD-like_C"/>
</dbReference>
<dbReference type="STRING" id="670307.HYPDE_34523"/>
<dbReference type="EC" id="5.6.2.4" evidence="12"/>
<sequence length="1208" mass="132359">MVRPYRRGGGIVNLETKRLSLDALRQDTDRHQRNAADPLASAWVKANAGTGKTHVLTLRVLRLLLAGTSPEKILCLTYTKAAAAEMSRRVFDRLAGWVTADDATLEKEIGKVTGGEVSREMLELARRLFANAIETPGGLKVQTIHAFAERLLQRFPLESGVPPDFKILDDASAKELKARVIEQTLLDATSASEAPLGRALDVIVRYATDAQFEKLISNAVEERRWLDVAHRRKPGSSVTLEDVSAIETYLRRSLGVRAAIAVEDLHKECACVLSDNDLRELTVHLATGKASDTGYVPTLQMAAELADAQRRSEALSGYFLTAGGDPRKTLMTKALSSDKPGLNDRCLAAQQRFVALTSELKALTLIECSMALCAFAGIILQRYTEARRSAGALDFDDLILKTKSLLEGEGGQAQWVLYKLDGGLDHILVDEAQDTSPEQWEIVKALAHEFFAGAGTRDGSPRTVFAVGDEKQSIYSFQGADPKMFADAGTRFAALARDAGLVWKPIELTMSFRTVTPVLAAVDAVFADAEKTPGLTAGGPPPKHNAIRLGHAGLVEMWPTEKPDELAAADPWAPLSDTSERSPANRLAERIADTIRGWLDRGERLASQGREIRAGDILILVRKRNPFAVPMVAALKRRGIAVAGSDRIALTDQIAVQDLMALGDFLILPEDDLALATVLKGPIFNFDDDDLLAIAPGRQNKTLWSALLDNTEAKPAYKAAAETLKRWRAKADFTPPFEFFSSVLDRDGAREKMLHRLGPEAADVIDEFLDLALSYDDGTPPSLTQFLAELRAIEPEVKRDMDHGRDEVRVMTVHGAKGLEAPIVFLPDTCTTASGDISAASLVRLSHLPRPDHIPEPVVWTVKGTSRIEAVSEARRRREAREHEERNRLLYVAMTRARDRLYIAGFEGKKGRADFCWYEAISEALLPVAREIDTGDGRKVWRIETTQTAEAERPRGEKARQLENMERPSFALQRAQPEPKLSIPLAPSRLEPYAPDAEGEPIVSAKPDAATTYDAPSPLAGNAEHRFLRGTLTHALLQHLPAVAVSDREPIAAAFVAKRGAILPRKARAGIVHETLAILSSSDFAPLFGPNSIAEVPIAAVIPRPQGSGPALDLSGQIDRLAVTKDEVLIVDYKTNRPPPSDVRFVADAYLYQLAAYRLALGEIYPGRRVRAALLWTDGPRLMEIPRDVLDSYQSRLWSLDIQSLDGL</sequence>
<dbReference type="InterPro" id="IPR027417">
    <property type="entry name" value="P-loop_NTPase"/>
</dbReference>
<dbReference type="Proteomes" id="UP000005952">
    <property type="component" value="Chromosome"/>
</dbReference>
<dbReference type="PANTHER" id="PTHR11070">
    <property type="entry name" value="UVRD / RECB / PCRA DNA HELICASE FAMILY MEMBER"/>
    <property type="match status" value="1"/>
</dbReference>
<dbReference type="GO" id="GO:0000725">
    <property type="term" value="P:recombinational repair"/>
    <property type="evidence" value="ECO:0007669"/>
    <property type="project" value="TreeGrafter"/>
</dbReference>
<dbReference type="GO" id="GO:0043138">
    <property type="term" value="F:3'-5' DNA helicase activity"/>
    <property type="evidence" value="ECO:0007669"/>
    <property type="project" value="UniProtKB-EC"/>
</dbReference>
<dbReference type="GO" id="GO:0003677">
    <property type="term" value="F:DNA binding"/>
    <property type="evidence" value="ECO:0007669"/>
    <property type="project" value="UniProtKB-KW"/>
</dbReference>
<dbReference type="Gene3D" id="3.90.320.10">
    <property type="match status" value="1"/>
</dbReference>
<dbReference type="PROSITE" id="PS51198">
    <property type="entry name" value="UVRD_HELICASE_ATP_BIND"/>
    <property type="match status" value="1"/>
</dbReference>
<evidence type="ECO:0000256" key="4">
    <source>
        <dbReference type="ARBA" id="ARBA00022801"/>
    </source>
</evidence>
<dbReference type="Pfam" id="PF00580">
    <property type="entry name" value="UvrD-helicase"/>
    <property type="match status" value="1"/>
</dbReference>
<gene>
    <name evidence="18" type="ORF">HYPDE_34523</name>
</gene>
<evidence type="ECO:0000256" key="5">
    <source>
        <dbReference type="ARBA" id="ARBA00022806"/>
    </source>
</evidence>
<dbReference type="InterPro" id="IPR000212">
    <property type="entry name" value="DNA_helicase_UvrD/REP"/>
</dbReference>
<evidence type="ECO:0000313" key="18">
    <source>
        <dbReference type="EMBL" id="AGK58576.1"/>
    </source>
</evidence>
<dbReference type="HOGENOM" id="CLU_001114_0_0_5"/>
<dbReference type="Gene3D" id="1.10.486.10">
    <property type="entry name" value="PCRA, domain 4"/>
    <property type="match status" value="1"/>
</dbReference>
<dbReference type="Pfam" id="PF12705">
    <property type="entry name" value="PDDEXK_1"/>
    <property type="match status" value="1"/>
</dbReference>
<dbReference type="PANTHER" id="PTHR11070:SF2">
    <property type="entry name" value="ATP-DEPENDENT DNA HELICASE SRS2"/>
    <property type="match status" value="1"/>
</dbReference>
<dbReference type="AlphaFoldDB" id="N0BDL8"/>
<feature type="domain" description="UvrD-like helicase C-terminal" evidence="17">
    <location>
        <begin position="532"/>
        <end position="818"/>
    </location>
</feature>
<keyword evidence="2 15" id="KW-0547">Nucleotide-binding</keyword>
<evidence type="ECO:0000256" key="1">
    <source>
        <dbReference type="ARBA" id="ARBA00022722"/>
    </source>
</evidence>
<dbReference type="InterPro" id="IPR014016">
    <property type="entry name" value="UvrD-like_ATP-bd"/>
</dbReference>
<dbReference type="Gene3D" id="3.40.50.300">
    <property type="entry name" value="P-loop containing nucleotide triphosphate hydrolases"/>
    <property type="match status" value="4"/>
</dbReference>
<dbReference type="SUPFAM" id="SSF52540">
    <property type="entry name" value="P-loop containing nucleoside triphosphate hydrolases"/>
    <property type="match status" value="1"/>
</dbReference>
<dbReference type="GO" id="GO:0005524">
    <property type="term" value="F:ATP binding"/>
    <property type="evidence" value="ECO:0007669"/>
    <property type="project" value="UniProtKB-UniRule"/>
</dbReference>
<evidence type="ECO:0000256" key="11">
    <source>
        <dbReference type="ARBA" id="ARBA00034617"/>
    </source>
</evidence>
<dbReference type="GO" id="GO:0033202">
    <property type="term" value="C:DNA helicase complex"/>
    <property type="evidence" value="ECO:0007669"/>
    <property type="project" value="TreeGrafter"/>
</dbReference>
<feature type="binding site" evidence="15">
    <location>
        <begin position="46"/>
        <end position="53"/>
    </location>
    <ligand>
        <name>ATP</name>
        <dbReference type="ChEBI" id="CHEBI:30616"/>
    </ligand>
</feature>
<evidence type="ECO:0000256" key="13">
    <source>
        <dbReference type="ARBA" id="ARBA00034923"/>
    </source>
</evidence>
<dbReference type="InterPro" id="IPR011335">
    <property type="entry name" value="Restrct_endonuc-II-like"/>
</dbReference>
<evidence type="ECO:0000256" key="15">
    <source>
        <dbReference type="PROSITE-ProRule" id="PRU00560"/>
    </source>
</evidence>
<comment type="catalytic activity">
    <reaction evidence="11">
        <text>Couples ATP hydrolysis with the unwinding of duplex DNA by translocating in the 3'-5' direction.</text>
        <dbReference type="EC" id="5.6.2.4"/>
    </reaction>
</comment>
<dbReference type="eggNOG" id="COG1074">
    <property type="taxonomic scope" value="Bacteria"/>
</dbReference>
<organism evidence="18 19">
    <name type="scientific">Hyphomicrobium denitrificans 1NES1</name>
    <dbReference type="NCBI Taxonomy" id="670307"/>
    <lineage>
        <taxon>Bacteria</taxon>
        <taxon>Pseudomonadati</taxon>
        <taxon>Pseudomonadota</taxon>
        <taxon>Alphaproteobacteria</taxon>
        <taxon>Hyphomicrobiales</taxon>
        <taxon>Hyphomicrobiaceae</taxon>
        <taxon>Hyphomicrobium</taxon>
    </lineage>
</organism>
<evidence type="ECO:0000313" key="19">
    <source>
        <dbReference type="Proteomes" id="UP000005952"/>
    </source>
</evidence>
<protein>
    <recommendedName>
        <fullName evidence="12">DNA 3'-5' helicase</fullName>
        <ecNumber evidence="12">5.6.2.4</ecNumber>
    </recommendedName>
    <alternativeName>
        <fullName evidence="13">DNA 3'-5' helicase II</fullName>
    </alternativeName>
</protein>
<dbReference type="GO" id="GO:0004527">
    <property type="term" value="F:exonuclease activity"/>
    <property type="evidence" value="ECO:0007669"/>
    <property type="project" value="UniProtKB-KW"/>
</dbReference>
<proteinExistence type="predicted"/>
<evidence type="ECO:0000256" key="7">
    <source>
        <dbReference type="ARBA" id="ARBA00022840"/>
    </source>
</evidence>
<keyword evidence="10" id="KW-0413">Isomerase</keyword>
<accession>N0BDL8</accession>
<evidence type="ECO:0000256" key="6">
    <source>
        <dbReference type="ARBA" id="ARBA00022839"/>
    </source>
</evidence>
<evidence type="ECO:0000256" key="8">
    <source>
        <dbReference type="ARBA" id="ARBA00023125"/>
    </source>
</evidence>
<dbReference type="PROSITE" id="PS51217">
    <property type="entry name" value="UVRD_HELICASE_CTER"/>
    <property type="match status" value="1"/>
</dbReference>
<keyword evidence="19" id="KW-1185">Reference proteome</keyword>
<keyword evidence="5 15" id="KW-0347">Helicase</keyword>
<keyword evidence="7 15" id="KW-0067">ATP-binding</keyword>
<evidence type="ECO:0000256" key="14">
    <source>
        <dbReference type="ARBA" id="ARBA00048988"/>
    </source>
</evidence>
<evidence type="ECO:0000259" key="16">
    <source>
        <dbReference type="PROSITE" id="PS51198"/>
    </source>
</evidence>